<reference evidence="1 2" key="1">
    <citation type="submission" date="2018-08" db="EMBL/GenBank/DDBJ databases">
        <title>Microbispora. triticiradicis sp. nov., a novel actinomycete isolated from the root of wheat (Triticum aestivum L.)).</title>
        <authorList>
            <person name="Han C."/>
        </authorList>
    </citation>
    <scope>NUCLEOTIDE SEQUENCE [LARGE SCALE GENOMIC DNA]</scope>
    <source>
        <strain evidence="1 2">NEAU-HRDPA2-9</strain>
    </source>
</reference>
<dbReference type="NCBIfam" id="NF038083">
    <property type="entry name" value="CU044_5270_fam"/>
    <property type="match status" value="1"/>
</dbReference>
<comment type="caution">
    <text evidence="1">The sequence shown here is derived from an EMBL/GenBank/DDBJ whole genome shotgun (WGS) entry which is preliminary data.</text>
</comment>
<accession>A0ABX9LI31</accession>
<dbReference type="InterPro" id="IPR047789">
    <property type="entry name" value="CU044_5270-like"/>
</dbReference>
<evidence type="ECO:0000313" key="1">
    <source>
        <dbReference type="EMBL" id="RGA03559.1"/>
    </source>
</evidence>
<proteinExistence type="predicted"/>
<keyword evidence="2" id="KW-1185">Reference proteome</keyword>
<organism evidence="1 2">
    <name type="scientific">Microbispora triticiradicis</name>
    <dbReference type="NCBI Taxonomy" id="2200763"/>
    <lineage>
        <taxon>Bacteria</taxon>
        <taxon>Bacillati</taxon>
        <taxon>Actinomycetota</taxon>
        <taxon>Actinomycetes</taxon>
        <taxon>Streptosporangiales</taxon>
        <taxon>Streptosporangiaceae</taxon>
        <taxon>Microbispora</taxon>
    </lineage>
</organism>
<protein>
    <recommendedName>
        <fullName evidence="3">CU044_5270 family protein</fullName>
    </recommendedName>
</protein>
<gene>
    <name evidence="1" type="ORF">DI270_018045</name>
</gene>
<evidence type="ECO:0000313" key="2">
    <source>
        <dbReference type="Proteomes" id="UP000262538"/>
    </source>
</evidence>
<dbReference type="RefSeq" id="WP_111701066.1">
    <property type="nucleotide sequence ID" value="NZ_QFZU02000076.1"/>
</dbReference>
<sequence>MTDDLTDVRRLLAPIDPAPPETFAGAAWTPQARATLRGIVSSPPDSTANPTAGRRPGRWRAFDVAARRRAAGRLSVRRATITGLTAGCVAAALLAGITRGVPADEPAARVPTVAMLSYHRSGGESSMTGSLPSARPILLRLAKAAGRQPEPVRPADAGYSYLRLNEWNLSVAVSGGRTGTAVVPTVTEQWTPLSPADQVRRVERRGAPIVIGYGSERTAAAAAAGAPESDDVFAADAVLSSRSPDRLPLDAAALRRALLQPGPVPADVTEAEELVRAVIDLHSEWNVPPRLSAALWRMLADRPGLGYLGRTTDRAGRAGEAVALDVTRGLPRRLVLVIDLGTGRLHSSEEILTTDAGKLGVSVPAVIGYRLFLRRGWAPDDRTPAG</sequence>
<name>A0ABX9LI31_9ACTN</name>
<dbReference type="EMBL" id="QFZU02000076">
    <property type="protein sequence ID" value="RGA03559.1"/>
    <property type="molecule type" value="Genomic_DNA"/>
</dbReference>
<dbReference type="Proteomes" id="UP000262538">
    <property type="component" value="Unassembled WGS sequence"/>
</dbReference>
<evidence type="ECO:0008006" key="3">
    <source>
        <dbReference type="Google" id="ProtNLM"/>
    </source>
</evidence>